<accession>A0A8J8BBY4</accession>
<dbReference type="AlphaFoldDB" id="A0A8J8BBY4"/>
<dbReference type="RefSeq" id="WP_211466178.1">
    <property type="nucleotide sequence ID" value="NZ_JAGSXH010000018.1"/>
</dbReference>
<evidence type="ECO:0000313" key="3">
    <source>
        <dbReference type="EMBL" id="MBS2962950.1"/>
    </source>
</evidence>
<evidence type="ECO:0000313" key="4">
    <source>
        <dbReference type="Proteomes" id="UP000677913"/>
    </source>
</evidence>
<name>A0A8J8BBY4_9ACTN</name>
<gene>
    <name evidence="3" type="ORF">KGA66_07840</name>
</gene>
<comment type="caution">
    <text evidence="3">The sequence shown here is derived from an EMBL/GenBank/DDBJ whole genome shotgun (WGS) entry which is preliminary data.</text>
</comment>
<feature type="domain" description="SGNH hydrolase-type esterase" evidence="2">
    <location>
        <begin position="76"/>
        <end position="335"/>
    </location>
</feature>
<proteinExistence type="predicted"/>
<dbReference type="EMBL" id="JAGSXH010000018">
    <property type="protein sequence ID" value="MBS2962950.1"/>
    <property type="molecule type" value="Genomic_DNA"/>
</dbReference>
<dbReference type="Pfam" id="PF13472">
    <property type="entry name" value="Lipase_GDSL_2"/>
    <property type="match status" value="1"/>
</dbReference>
<keyword evidence="4" id="KW-1185">Reference proteome</keyword>
<evidence type="ECO:0000256" key="1">
    <source>
        <dbReference type="SAM" id="MobiDB-lite"/>
    </source>
</evidence>
<reference evidence="3" key="1">
    <citation type="submission" date="2021-04" db="EMBL/GenBank/DDBJ databases">
        <title>Genome based classification of Actinospica acidithermotolerans sp. nov., an actinobacterium isolated from an Indonesian hot spring.</title>
        <authorList>
            <person name="Kusuma A.B."/>
            <person name="Putra K.E."/>
            <person name="Nafisah S."/>
            <person name="Loh J."/>
            <person name="Nouioui I."/>
            <person name="Goodfellow M."/>
        </authorList>
    </citation>
    <scope>NUCLEOTIDE SEQUENCE</scope>
    <source>
        <strain evidence="3">DSM 45618</strain>
    </source>
</reference>
<dbReference type="InterPro" id="IPR013830">
    <property type="entry name" value="SGNH_hydro"/>
</dbReference>
<dbReference type="Gene3D" id="3.40.50.1110">
    <property type="entry name" value="SGNH hydrolase"/>
    <property type="match status" value="1"/>
</dbReference>
<dbReference type="Proteomes" id="UP000677913">
    <property type="component" value="Unassembled WGS sequence"/>
</dbReference>
<sequence>MSPHREKLVPQMLQYDDFDDRAETNWVPYLMYFQRADYRSDVVNTDRLGFRVSHGLHDHASAGGRLPEGPVRLLAGSSTAFGIGATTDAATLPSRLWSRYAPAAPWLNFAGRSHNSAQELILYLLYRDLLPPVEHIVIFSGLNDIALAQLPAQQRGQHGAFFFCGEYFEQMDALRAKYRTERKQPSYFGRRGDRRAQPAAAAKAPAPKPPLPELIEIATGLTGRHLEGWRLLAPAARITFVLQPLANWWQERPNDQEQLLFDELEVISKAGPFSKNYATIATHDAGRRYAEALAAVCSKAGVEFLDINPLVSRAADPGDWLYVDRAHFNDQGHDLAARLLAEALDLR</sequence>
<organism evidence="3 4">
    <name type="scientific">Actinocrinis puniceicyclus</name>
    <dbReference type="NCBI Taxonomy" id="977794"/>
    <lineage>
        <taxon>Bacteria</taxon>
        <taxon>Bacillati</taxon>
        <taxon>Actinomycetota</taxon>
        <taxon>Actinomycetes</taxon>
        <taxon>Catenulisporales</taxon>
        <taxon>Actinospicaceae</taxon>
        <taxon>Actinocrinis</taxon>
    </lineage>
</organism>
<evidence type="ECO:0000259" key="2">
    <source>
        <dbReference type="Pfam" id="PF13472"/>
    </source>
</evidence>
<feature type="region of interest" description="Disordered" evidence="1">
    <location>
        <begin position="186"/>
        <end position="207"/>
    </location>
</feature>
<protein>
    <recommendedName>
        <fullName evidence="2">SGNH hydrolase-type esterase domain-containing protein</fullName>
    </recommendedName>
</protein>
<feature type="compositionally biased region" description="Basic and acidic residues" evidence="1">
    <location>
        <begin position="186"/>
        <end position="196"/>
    </location>
</feature>
<dbReference type="SUPFAM" id="SSF52266">
    <property type="entry name" value="SGNH hydrolase"/>
    <property type="match status" value="1"/>
</dbReference>
<dbReference type="InterPro" id="IPR036514">
    <property type="entry name" value="SGNH_hydro_sf"/>
</dbReference>